<dbReference type="PROSITE" id="PS50835">
    <property type="entry name" value="IG_LIKE"/>
    <property type="match status" value="1"/>
</dbReference>
<dbReference type="Gene3D" id="2.60.40.10">
    <property type="entry name" value="Immunoglobulins"/>
    <property type="match status" value="2"/>
</dbReference>
<keyword evidence="3" id="KW-1185">Reference proteome</keyword>
<dbReference type="SMART" id="SM00409">
    <property type="entry name" value="IG"/>
    <property type="match status" value="2"/>
</dbReference>
<reference evidence="2" key="1">
    <citation type="submission" date="2021-02" db="EMBL/GenBank/DDBJ databases">
        <authorList>
            <person name="Bekaert M."/>
        </authorList>
    </citation>
    <scope>NUCLEOTIDE SEQUENCE</scope>
    <source>
        <strain evidence="2">IoA-00</strain>
    </source>
</reference>
<dbReference type="InterPro" id="IPR007110">
    <property type="entry name" value="Ig-like_dom"/>
</dbReference>
<feature type="compositionally biased region" description="Low complexity" evidence="1">
    <location>
        <begin position="1"/>
        <end position="46"/>
    </location>
</feature>
<dbReference type="InterPro" id="IPR013783">
    <property type="entry name" value="Ig-like_fold"/>
</dbReference>
<evidence type="ECO:0000313" key="3">
    <source>
        <dbReference type="Proteomes" id="UP000675881"/>
    </source>
</evidence>
<dbReference type="EC" id="2.7.11.1" evidence="2"/>
<dbReference type="OrthoDB" id="6612025at2759"/>
<dbReference type="EMBL" id="HG994586">
    <property type="protein sequence ID" value="CAF2991806.1"/>
    <property type="molecule type" value="Genomic_DNA"/>
</dbReference>
<dbReference type="SUPFAM" id="SSF48726">
    <property type="entry name" value="Immunoglobulin"/>
    <property type="match status" value="3"/>
</dbReference>
<feature type="compositionally biased region" description="Polar residues" evidence="1">
    <location>
        <begin position="47"/>
        <end position="58"/>
    </location>
</feature>
<feature type="region of interest" description="Disordered" evidence="1">
    <location>
        <begin position="370"/>
        <end position="390"/>
    </location>
</feature>
<dbReference type="PANTHER" id="PTHR47633">
    <property type="entry name" value="IMMUNOGLOBULIN"/>
    <property type="match status" value="1"/>
</dbReference>
<dbReference type="PANTHER" id="PTHR47633:SF4">
    <property type="entry name" value="MYOPALLADIN ISOFORM X1"/>
    <property type="match status" value="1"/>
</dbReference>
<gene>
    <name evidence="2" type="ORF">LSAA_13367</name>
</gene>
<dbReference type="InterPro" id="IPR036179">
    <property type="entry name" value="Ig-like_dom_sf"/>
</dbReference>
<sequence>MVQQHSSSASFQQSASYSSQQVAQMSSSTQSSSHQMSSVQQTSSSSMNQFNAQHQKQVMNHADEDQSFVPKFVHCSSDLEAMEGDQVRVYARVTGRPAPDLKLSDAGTIRCIATNRSGQSTFQCNLMVKSKAETSSPNFVQKLQNCKFELGQTITLSVKAVGEPIPRLSWLKDGIALQSGGNVTIAADNNGGSTGSAITRARILINIPHETTFEGFHQHEESYRLERPIGRRLEPEPQNEPEQKFGQPTFVTPLHDLTINEGDKIRFDAKISPVGDPSLTVEWFFNGNPIPSSSRMNSTCQFGFVSLDMLNSTTSDCGEYTCVIMNEGGTDHCSSQLMVRQRKEMETEFRSATQHVENRMATSTVVQEIKEPPPPKPEFVKPLIGVGRET</sequence>
<dbReference type="GO" id="GO:0004674">
    <property type="term" value="F:protein serine/threonine kinase activity"/>
    <property type="evidence" value="ECO:0007669"/>
    <property type="project" value="UniProtKB-EC"/>
</dbReference>
<evidence type="ECO:0000256" key="1">
    <source>
        <dbReference type="SAM" id="MobiDB-lite"/>
    </source>
</evidence>
<dbReference type="FunFam" id="2.60.40.10:FF:000962">
    <property type="entry name" value="titin isoform X1"/>
    <property type="match status" value="1"/>
</dbReference>
<protein>
    <submittedName>
        <fullName evidence="2">TTN</fullName>
        <ecNumber evidence="2">2.7.11.1</ecNumber>
    </submittedName>
</protein>
<evidence type="ECO:0000313" key="2">
    <source>
        <dbReference type="EMBL" id="CAF2991806.1"/>
    </source>
</evidence>
<proteinExistence type="predicted"/>
<dbReference type="InterPro" id="IPR013098">
    <property type="entry name" value="Ig_I-set"/>
</dbReference>
<keyword evidence="2" id="KW-0808">Transferase</keyword>
<dbReference type="InterPro" id="IPR003599">
    <property type="entry name" value="Ig_sub"/>
</dbReference>
<feature type="region of interest" description="Disordered" evidence="1">
    <location>
        <begin position="1"/>
        <end position="60"/>
    </location>
</feature>
<accession>A0A7R8D480</accession>
<name>A0A7R8D480_LEPSM</name>
<dbReference type="AlphaFoldDB" id="A0A7R8D480"/>
<dbReference type="Proteomes" id="UP000675881">
    <property type="component" value="Chromosome 7"/>
</dbReference>
<dbReference type="Pfam" id="PF07679">
    <property type="entry name" value="I-set"/>
    <property type="match status" value="2"/>
</dbReference>
<organism evidence="2 3">
    <name type="scientific">Lepeophtheirus salmonis</name>
    <name type="common">Salmon louse</name>
    <name type="synonym">Caligus salmonis</name>
    <dbReference type="NCBI Taxonomy" id="72036"/>
    <lineage>
        <taxon>Eukaryota</taxon>
        <taxon>Metazoa</taxon>
        <taxon>Ecdysozoa</taxon>
        <taxon>Arthropoda</taxon>
        <taxon>Crustacea</taxon>
        <taxon>Multicrustacea</taxon>
        <taxon>Hexanauplia</taxon>
        <taxon>Copepoda</taxon>
        <taxon>Siphonostomatoida</taxon>
        <taxon>Caligidae</taxon>
        <taxon>Lepeophtheirus</taxon>
    </lineage>
</organism>